<organism evidence="2 3">
    <name type="scientific">Sphingomonas insulae</name>
    <dbReference type="NCBI Taxonomy" id="424800"/>
    <lineage>
        <taxon>Bacteria</taxon>
        <taxon>Pseudomonadati</taxon>
        <taxon>Pseudomonadota</taxon>
        <taxon>Alphaproteobacteria</taxon>
        <taxon>Sphingomonadales</taxon>
        <taxon>Sphingomonadaceae</taxon>
        <taxon>Sphingomonas</taxon>
    </lineage>
</organism>
<sequence length="331" mass="34095">MANIDDRATDVQRRRFLHVFGAAAGAVGGLTLLSACGGDGDTPTTGATPTPTPTPTSPPPTPGPTYTATDADRLNFLLQVNYLVGNVLTRGVLGQALPAAMTGGAGTAGAVSGGAQVSITDAFDAAMLREITFDVQAQIVRLRAILGSAATAQPATTIAGGASGPFAAIATAEIFAAANITDIYALPEFFLSGVLALTSLRSSVFNDVVRLVSDQTTRGVVAGLSAVASQHDATIRQILWFRGRAQNALYGLLDRLSDARERFDGNRDFDQGVGFADGVNFAVTDGEAVSLRRTPEQVLNVLYATQSAVSSGGFFPAGINGLIRFSGANTQ</sequence>
<dbReference type="EMBL" id="BAAAES010000022">
    <property type="protein sequence ID" value="GAA0677992.1"/>
    <property type="molecule type" value="Genomic_DNA"/>
</dbReference>
<keyword evidence="3" id="KW-1185">Reference proteome</keyword>
<evidence type="ECO:0000256" key="1">
    <source>
        <dbReference type="SAM" id="MobiDB-lite"/>
    </source>
</evidence>
<feature type="compositionally biased region" description="Pro residues" evidence="1">
    <location>
        <begin position="50"/>
        <end position="63"/>
    </location>
</feature>
<feature type="region of interest" description="Disordered" evidence="1">
    <location>
        <begin position="38"/>
        <end position="67"/>
    </location>
</feature>
<dbReference type="RefSeq" id="WP_163957043.1">
    <property type="nucleotide sequence ID" value="NZ_BAAAES010000022.1"/>
</dbReference>
<reference evidence="2 3" key="1">
    <citation type="journal article" date="2019" name="Int. J. Syst. Evol. Microbiol.">
        <title>The Global Catalogue of Microorganisms (GCM) 10K type strain sequencing project: providing services to taxonomists for standard genome sequencing and annotation.</title>
        <authorList>
            <consortium name="The Broad Institute Genomics Platform"/>
            <consortium name="The Broad Institute Genome Sequencing Center for Infectious Disease"/>
            <person name="Wu L."/>
            <person name="Ma J."/>
        </authorList>
    </citation>
    <scope>NUCLEOTIDE SEQUENCE [LARGE SCALE GENOMIC DNA]</scope>
    <source>
        <strain evidence="2 3">JCM 14603</strain>
    </source>
</reference>
<dbReference type="InterPro" id="IPR052965">
    <property type="entry name" value="Pigment-catalase-like"/>
</dbReference>
<evidence type="ECO:0000313" key="2">
    <source>
        <dbReference type="EMBL" id="GAA0677992.1"/>
    </source>
</evidence>
<proteinExistence type="predicted"/>
<dbReference type="Pfam" id="PF13668">
    <property type="entry name" value="Ferritin_2"/>
    <property type="match status" value="1"/>
</dbReference>
<protein>
    <submittedName>
        <fullName evidence="2">Ferritin-like domain-containing protein</fullName>
    </submittedName>
</protein>
<dbReference type="PANTHER" id="PTHR31694:SF26">
    <property type="entry name" value="OS05G0151100 PROTEIN"/>
    <property type="match status" value="1"/>
</dbReference>
<name>A0ABN1I167_9SPHN</name>
<gene>
    <name evidence="2" type="ORF">GCM10009102_33110</name>
</gene>
<dbReference type="Proteomes" id="UP001500238">
    <property type="component" value="Unassembled WGS sequence"/>
</dbReference>
<dbReference type="PANTHER" id="PTHR31694">
    <property type="entry name" value="DESICCATION-LIKE PROTEIN"/>
    <property type="match status" value="1"/>
</dbReference>
<comment type="caution">
    <text evidence="2">The sequence shown here is derived from an EMBL/GenBank/DDBJ whole genome shotgun (WGS) entry which is preliminary data.</text>
</comment>
<evidence type="ECO:0000313" key="3">
    <source>
        <dbReference type="Proteomes" id="UP001500238"/>
    </source>
</evidence>
<accession>A0ABN1I167</accession>